<dbReference type="EMBL" id="JAAAXW010000002">
    <property type="protein sequence ID" value="KAF9551763.1"/>
    <property type="molecule type" value="Genomic_DNA"/>
</dbReference>
<feature type="region of interest" description="Disordered" evidence="2">
    <location>
        <begin position="1794"/>
        <end position="1852"/>
    </location>
</feature>
<comment type="caution">
    <text evidence="3">The sequence shown here is derived from an EMBL/GenBank/DDBJ whole genome shotgun (WGS) entry which is preliminary data.</text>
</comment>
<feature type="compositionally biased region" description="Low complexity" evidence="2">
    <location>
        <begin position="1628"/>
        <end position="1639"/>
    </location>
</feature>
<feature type="compositionally biased region" description="Polar residues" evidence="2">
    <location>
        <begin position="1898"/>
        <end position="1910"/>
    </location>
</feature>
<feature type="compositionally biased region" description="Basic and acidic residues" evidence="2">
    <location>
        <begin position="17"/>
        <end position="40"/>
    </location>
</feature>
<evidence type="ECO:0000313" key="3">
    <source>
        <dbReference type="EMBL" id="KAF9551763.1"/>
    </source>
</evidence>
<feature type="region of interest" description="Disordered" evidence="2">
    <location>
        <begin position="1313"/>
        <end position="1339"/>
    </location>
</feature>
<feature type="region of interest" description="Disordered" evidence="2">
    <location>
        <begin position="447"/>
        <end position="475"/>
    </location>
</feature>
<feature type="region of interest" description="Disordered" evidence="2">
    <location>
        <begin position="1436"/>
        <end position="1459"/>
    </location>
</feature>
<keyword evidence="1" id="KW-0175">Coiled coil</keyword>
<feature type="compositionally biased region" description="Low complexity" evidence="2">
    <location>
        <begin position="620"/>
        <end position="639"/>
    </location>
</feature>
<feature type="region of interest" description="Disordered" evidence="2">
    <location>
        <begin position="165"/>
        <end position="261"/>
    </location>
</feature>
<feature type="compositionally biased region" description="Low complexity" evidence="2">
    <location>
        <begin position="219"/>
        <end position="233"/>
    </location>
</feature>
<feature type="compositionally biased region" description="Basic and acidic residues" evidence="2">
    <location>
        <begin position="1438"/>
        <end position="1459"/>
    </location>
</feature>
<feature type="compositionally biased region" description="Basic and acidic residues" evidence="2">
    <location>
        <begin position="640"/>
        <end position="655"/>
    </location>
</feature>
<evidence type="ECO:0000256" key="2">
    <source>
        <dbReference type="SAM" id="MobiDB-lite"/>
    </source>
</evidence>
<protein>
    <submittedName>
        <fullName evidence="3">Uncharacterized protein</fullName>
    </submittedName>
</protein>
<feature type="compositionally biased region" description="Low complexity" evidence="2">
    <location>
        <begin position="1650"/>
        <end position="1660"/>
    </location>
</feature>
<gene>
    <name evidence="3" type="ORF">EC957_004086</name>
</gene>
<evidence type="ECO:0000256" key="1">
    <source>
        <dbReference type="SAM" id="Coils"/>
    </source>
</evidence>
<dbReference type="Proteomes" id="UP000723463">
    <property type="component" value="Unassembled WGS sequence"/>
</dbReference>
<feature type="coiled-coil region" evidence="1">
    <location>
        <begin position="1742"/>
        <end position="1769"/>
    </location>
</feature>
<dbReference type="InterPro" id="IPR036770">
    <property type="entry name" value="Ankyrin_rpt-contain_sf"/>
</dbReference>
<feature type="region of interest" description="Disordered" evidence="2">
    <location>
        <begin position="1"/>
        <end position="40"/>
    </location>
</feature>
<feature type="region of interest" description="Disordered" evidence="2">
    <location>
        <begin position="782"/>
        <end position="809"/>
    </location>
</feature>
<feature type="compositionally biased region" description="Polar residues" evidence="2">
    <location>
        <begin position="1313"/>
        <end position="1327"/>
    </location>
</feature>
<evidence type="ECO:0000313" key="4">
    <source>
        <dbReference type="Proteomes" id="UP000723463"/>
    </source>
</evidence>
<feature type="region of interest" description="Disordered" evidence="2">
    <location>
        <begin position="571"/>
        <end position="597"/>
    </location>
</feature>
<feature type="region of interest" description="Disordered" evidence="2">
    <location>
        <begin position="1166"/>
        <end position="1187"/>
    </location>
</feature>
<keyword evidence="4" id="KW-1185">Reference proteome</keyword>
<feature type="region of interest" description="Disordered" evidence="2">
    <location>
        <begin position="616"/>
        <end position="683"/>
    </location>
</feature>
<proteinExistence type="predicted"/>
<accession>A0A9P6FIR0</accession>
<feature type="compositionally biased region" description="Polar residues" evidence="2">
    <location>
        <begin position="239"/>
        <end position="249"/>
    </location>
</feature>
<feature type="compositionally biased region" description="Basic and acidic residues" evidence="2">
    <location>
        <begin position="1815"/>
        <end position="1851"/>
    </location>
</feature>
<feature type="compositionally biased region" description="Low complexity" evidence="2">
    <location>
        <begin position="885"/>
        <end position="906"/>
    </location>
</feature>
<feature type="compositionally biased region" description="Polar residues" evidence="2">
    <location>
        <begin position="1617"/>
        <end position="1627"/>
    </location>
</feature>
<dbReference type="SUPFAM" id="SSF48403">
    <property type="entry name" value="Ankyrin repeat"/>
    <property type="match status" value="1"/>
</dbReference>
<name>A0A9P6FIR0_9FUNG</name>
<sequence>MSDGDQGTSTAFTVTADRQEASTSRRESKDQNEQQNRDTTLLKRSLELNQIWECMRLASQELMDACSRADFDAVLKILDSTLVKPRLSLEESAAQDAALAAARDIGDDEVENLTESTGEGVDRHGKRSQSGLDPVQSRHDSIGTGSENRFLDDGLIMTATMQEMRGAGVGTSSSHRASAVSVPSRDHTLESSEGVPSVIHRPSLFRQRSRASSDGGCTSSDSNYDNQSQYQYQPLQHPVSDTLSGSDNTTNKDDDMDPPPHMPWIDGRALTSALLAVCFRRDGYESPEAELDEELRALPIVRELLKYDCMLTAQSLGQAVLGVAYSRSAGSLKRAREQRLLFRRQRLYPHRRQDQSVSGSSSHSRRDSIAQGIVGSDTSAGAVAGVGASGTGDVGVQRVGLTESVMDLLLERIGPREWLKLIKCYLQRQEFDDLAVVLERCPFKGPQLETRNKDQQQDKNQQQRPYSGPGGISFGRAGARGGYSNTITGAGGGSLLSPQQGEYDRQRVREMVCRETGICGVGTRIGHFNGRGAGQASYNVSSTLYEASRILFTGSGTRFSHSYMLPRGGFRGIGGNSSGHTGSPSNSTTSQVAGTAESLHAVDDQEVPVSHPAATAVAESNQTPLSSSQQQSPLQTNSQDQDRRPPQFRTMHCDVNDNYDNPDTDESSNNSDDDLYDDEEDPESNIEQFDSNFAFGGVGSSTTSSSRPGPGIVGIAIQVQAPEHILNALLKMGFRFFSVCDLSISDSSHPLALQFRQQEKTNRQLIEFCMVPNLERLSDVSGDAEGSGGVKLGKKRKGRKFDKPNGSRYDEADREAHALVVQAFLYPAANNPTRGWSSIPALPAMMSSISQRIRTVSGGYLGPPSPSSMPAAAVAFPVSAPPSPSATATPQSAPAPAPATSNAGPSMLTPSNRLQFVLPLMQLGDSFESISTVAKFADQQNPDLDFSPSSLTAPSTPTNPTAAINDFNDGSPSQSTLTPRRYRQSGFATSMPLPIRTSMVEKRLSAGSTFFAAHNNNNNSNSSSSAGYHLLHSPNSSTSLAAAAIHFANQQRMLLEATRRRVRETLRSDYMDLMTVGICLYQACYHEKETLLVVLLEHRLLIAQDALTGAVQVAASVGWKRGLELLLVQCGDMEAEIEPVVTTTSEYVHLGTSIKWDHATAVQVFPNGRREPGSAGSGGRSSIPGSLGARRGARVAAAGGLEGLVTRGLRRHRSDGSRLSRFGEGLFGSGAGGPSYTAGDVAERPVALNRRASFELSRLPILQSGVFSTSPTSEGPTVPVHVPLLEPVIPSPRSSSLRSKLSSLIPNLAIASGSTTDLSQKPTSKNKQQPPTQQHPTPTSALFTKAAHRPDLPPAILMLSTSGLWSLPTVMMQRKSRNAVVALMAACTRNDPALVTWLIETFADIKVVHIMQALMIACDRGLLRVVKALLGGPLGAVGDEREGGSGKKKASLDKKKKDATAAAESSRSLFRRWLAFQYQQILDMTQQPVSISSPSTTKPPAVSGVAEQDNEKYDETTAPTVNRTDPEADSSDLPRFDSFPFVFLMESSPIFRHYYQTLNTLSSCQFMLKRSGVHPVSGTRTTAATAAAAASAGPPPSSSGTQQQQPQTSAPEHDGENSNPLGSSTLDTTATEAGSTATTLPPMTPLQRRASASASTSFHPSSPPQPPKHTPASEHRPTQVPPQDIKREIIRLMLAPVLETFGPISVRKALDRLPKDSWWPLDHDVRTMVDQEARKDMVAVVMAMKRQQKQKQERELRVLRAMRQRAEAMDADAESEEMSSEGEGVGGAVEVTQDRRARHESSKAAVAVNLQQLSEQKRKEQRWKDKAKQDVAHQGEEEEEGKKGLVSDRWHKASGPFRRVRKWVVERKKKSATKDHLEVASQGGSSGQGSEKTRPYDLTSTRQGLTIVST</sequence>
<feature type="compositionally biased region" description="Polar residues" evidence="2">
    <location>
        <begin position="968"/>
        <end position="978"/>
    </location>
</feature>
<feature type="compositionally biased region" description="Low complexity" evidence="2">
    <location>
        <begin position="1328"/>
        <end position="1339"/>
    </location>
</feature>
<feature type="compositionally biased region" description="Acidic residues" evidence="2">
    <location>
        <begin position="660"/>
        <end position="683"/>
    </location>
</feature>
<reference evidence="3" key="1">
    <citation type="journal article" date="2020" name="Fungal Divers.">
        <title>Resolving the Mortierellaceae phylogeny through synthesis of multi-gene phylogenetics and phylogenomics.</title>
        <authorList>
            <person name="Vandepol N."/>
            <person name="Liber J."/>
            <person name="Desiro A."/>
            <person name="Na H."/>
            <person name="Kennedy M."/>
            <person name="Barry K."/>
            <person name="Grigoriev I.V."/>
            <person name="Miller A.N."/>
            <person name="O'Donnell K."/>
            <person name="Stajich J.E."/>
            <person name="Bonito G."/>
        </authorList>
    </citation>
    <scope>NUCLEOTIDE SEQUENCE</scope>
    <source>
        <strain evidence="3">NRRL 2591</strain>
    </source>
</reference>
<feature type="compositionally biased region" description="Polar residues" evidence="2">
    <location>
        <begin position="1"/>
        <end position="13"/>
    </location>
</feature>
<feature type="compositionally biased region" description="Low complexity" evidence="2">
    <location>
        <begin position="947"/>
        <end position="963"/>
    </location>
</feature>
<feature type="region of interest" description="Disordered" evidence="2">
    <location>
        <begin position="1868"/>
        <end position="1910"/>
    </location>
</feature>
<feature type="region of interest" description="Disordered" evidence="2">
    <location>
        <begin position="112"/>
        <end position="149"/>
    </location>
</feature>
<feature type="region of interest" description="Disordered" evidence="2">
    <location>
        <begin position="1575"/>
        <end position="1684"/>
    </location>
</feature>
<feature type="region of interest" description="Disordered" evidence="2">
    <location>
        <begin position="1488"/>
        <end position="1533"/>
    </location>
</feature>
<feature type="compositionally biased region" description="Polar residues" evidence="2">
    <location>
        <begin position="580"/>
        <end position="593"/>
    </location>
</feature>
<organism evidence="3 4">
    <name type="scientific">Mortierella hygrophila</name>
    <dbReference type="NCBI Taxonomy" id="979708"/>
    <lineage>
        <taxon>Eukaryota</taxon>
        <taxon>Fungi</taxon>
        <taxon>Fungi incertae sedis</taxon>
        <taxon>Mucoromycota</taxon>
        <taxon>Mortierellomycotina</taxon>
        <taxon>Mortierellomycetes</taxon>
        <taxon>Mortierellales</taxon>
        <taxon>Mortierellaceae</taxon>
        <taxon>Mortierella</taxon>
    </lineage>
</organism>
<feature type="compositionally biased region" description="Low complexity" evidence="2">
    <location>
        <begin position="1581"/>
        <end position="1610"/>
    </location>
</feature>
<feature type="region of interest" description="Disordered" evidence="2">
    <location>
        <begin position="944"/>
        <end position="980"/>
    </location>
</feature>
<feature type="compositionally biased region" description="Polar residues" evidence="2">
    <location>
        <begin position="1488"/>
        <end position="1498"/>
    </location>
</feature>
<feature type="region of interest" description="Disordered" evidence="2">
    <location>
        <begin position="880"/>
        <end position="907"/>
    </location>
</feature>